<sequence>MGQQFTVLDFNAMPMNGQADIAIAGNFLGGQKEGDFIVQLHRVDNFYVGVFYDPVKNEIVRYEGFTNTNRPTPYIRLN</sequence>
<dbReference type="RefSeq" id="WP_256541252.1">
    <property type="nucleotide sequence ID" value="NZ_JANHOH010000011.1"/>
</dbReference>
<evidence type="ECO:0000313" key="2">
    <source>
        <dbReference type="Proteomes" id="UP001204376"/>
    </source>
</evidence>
<comment type="caution">
    <text evidence="1">The sequence shown here is derived from an EMBL/GenBank/DDBJ whole genome shotgun (WGS) entry which is preliminary data.</text>
</comment>
<accession>A0ABT1T9N1</accession>
<dbReference type="EMBL" id="JANHOH010000011">
    <property type="protein sequence ID" value="MCQ6961085.1"/>
    <property type="molecule type" value="Genomic_DNA"/>
</dbReference>
<dbReference type="Proteomes" id="UP001204376">
    <property type="component" value="Unassembled WGS sequence"/>
</dbReference>
<organism evidence="1 2">
    <name type="scientific">Mucilaginibacter aquariorum</name>
    <dbReference type="NCBI Taxonomy" id="2967225"/>
    <lineage>
        <taxon>Bacteria</taxon>
        <taxon>Pseudomonadati</taxon>
        <taxon>Bacteroidota</taxon>
        <taxon>Sphingobacteriia</taxon>
        <taxon>Sphingobacteriales</taxon>
        <taxon>Sphingobacteriaceae</taxon>
        <taxon>Mucilaginibacter</taxon>
    </lineage>
</organism>
<proteinExistence type="predicted"/>
<reference evidence="1 2" key="1">
    <citation type="submission" date="2022-07" db="EMBL/GenBank/DDBJ databases">
        <title>Mucilaginibacter sp. JC4.</title>
        <authorList>
            <person name="Le V."/>
            <person name="Ko S.-R."/>
            <person name="Ahn C.-Y."/>
            <person name="Oh H.-M."/>
        </authorList>
    </citation>
    <scope>NUCLEOTIDE SEQUENCE [LARGE SCALE GENOMIC DNA]</scope>
    <source>
        <strain evidence="1 2">JC4</strain>
    </source>
</reference>
<name>A0ABT1T9N1_9SPHI</name>
<evidence type="ECO:0000313" key="1">
    <source>
        <dbReference type="EMBL" id="MCQ6961085.1"/>
    </source>
</evidence>
<gene>
    <name evidence="1" type="ORF">NPE20_24130</name>
</gene>
<protein>
    <submittedName>
        <fullName evidence="1">Uncharacterized protein</fullName>
    </submittedName>
</protein>
<keyword evidence="2" id="KW-1185">Reference proteome</keyword>